<sequence>MLIKVGYPTYKEILAMHRVATLPHPSYSPDLAPPDFFLFPRLKRDLKGNRYSSVEHVQEAVTAPLKGIPESELQKAYAKWESHFTHYVKAQGHYFEDY</sequence>
<dbReference type="AlphaFoldDB" id="A0AAV8YRF9"/>
<dbReference type="InterPro" id="IPR052709">
    <property type="entry name" value="Transposase-MT_Hybrid"/>
</dbReference>
<evidence type="ECO:0000313" key="2">
    <source>
        <dbReference type="Proteomes" id="UP001162162"/>
    </source>
</evidence>
<comment type="caution">
    <text evidence="1">The sequence shown here is derived from an EMBL/GenBank/DDBJ whole genome shotgun (WGS) entry which is preliminary data.</text>
</comment>
<dbReference type="GO" id="GO:0003676">
    <property type="term" value="F:nucleic acid binding"/>
    <property type="evidence" value="ECO:0007669"/>
    <property type="project" value="InterPro"/>
</dbReference>
<protein>
    <recommendedName>
        <fullName evidence="3">Histone-lysine N-methyltransferase SETMAR</fullName>
    </recommendedName>
</protein>
<evidence type="ECO:0008006" key="3">
    <source>
        <dbReference type="Google" id="ProtNLM"/>
    </source>
</evidence>
<evidence type="ECO:0000313" key="1">
    <source>
        <dbReference type="EMBL" id="KAJ8953952.1"/>
    </source>
</evidence>
<dbReference type="Proteomes" id="UP001162162">
    <property type="component" value="Unassembled WGS sequence"/>
</dbReference>
<dbReference type="PANTHER" id="PTHR46060:SF1">
    <property type="entry name" value="MARINER MOS1 TRANSPOSASE-LIKE PROTEIN"/>
    <property type="match status" value="1"/>
</dbReference>
<organism evidence="1 2">
    <name type="scientific">Aromia moschata</name>
    <dbReference type="NCBI Taxonomy" id="1265417"/>
    <lineage>
        <taxon>Eukaryota</taxon>
        <taxon>Metazoa</taxon>
        <taxon>Ecdysozoa</taxon>
        <taxon>Arthropoda</taxon>
        <taxon>Hexapoda</taxon>
        <taxon>Insecta</taxon>
        <taxon>Pterygota</taxon>
        <taxon>Neoptera</taxon>
        <taxon>Endopterygota</taxon>
        <taxon>Coleoptera</taxon>
        <taxon>Polyphaga</taxon>
        <taxon>Cucujiformia</taxon>
        <taxon>Chrysomeloidea</taxon>
        <taxon>Cerambycidae</taxon>
        <taxon>Cerambycinae</taxon>
        <taxon>Callichromatini</taxon>
        <taxon>Aromia</taxon>
    </lineage>
</organism>
<proteinExistence type="predicted"/>
<accession>A0AAV8YRF9</accession>
<dbReference type="Gene3D" id="3.30.420.10">
    <property type="entry name" value="Ribonuclease H-like superfamily/Ribonuclease H"/>
    <property type="match status" value="1"/>
</dbReference>
<reference evidence="1" key="1">
    <citation type="journal article" date="2023" name="Insect Mol. Biol.">
        <title>Genome sequencing provides insights into the evolution of gene families encoding plant cell wall-degrading enzymes in longhorned beetles.</title>
        <authorList>
            <person name="Shin N.R."/>
            <person name="Okamura Y."/>
            <person name="Kirsch R."/>
            <person name="Pauchet Y."/>
        </authorList>
    </citation>
    <scope>NUCLEOTIDE SEQUENCE</scope>
    <source>
        <strain evidence="1">AMC_N1</strain>
    </source>
</reference>
<gene>
    <name evidence="1" type="ORF">NQ318_019195</name>
</gene>
<dbReference type="EMBL" id="JAPWTK010000052">
    <property type="protein sequence ID" value="KAJ8953952.1"/>
    <property type="molecule type" value="Genomic_DNA"/>
</dbReference>
<name>A0AAV8YRF9_9CUCU</name>
<dbReference type="PANTHER" id="PTHR46060">
    <property type="entry name" value="MARINER MOS1 TRANSPOSASE-LIKE PROTEIN"/>
    <property type="match status" value="1"/>
</dbReference>
<dbReference type="InterPro" id="IPR036397">
    <property type="entry name" value="RNaseH_sf"/>
</dbReference>
<keyword evidence="2" id="KW-1185">Reference proteome</keyword>